<protein>
    <submittedName>
        <fullName evidence="1">Uncharacterized protein LOC105121218</fullName>
    </submittedName>
</protein>
<evidence type="ECO:0000313" key="1">
    <source>
        <dbReference type="EMBL" id="MBX29427.1"/>
    </source>
</evidence>
<dbReference type="AlphaFoldDB" id="A0A2P2MGX6"/>
<proteinExistence type="predicted"/>
<sequence length="82" mass="9832">MNQISVHLLGNCSYKHQQERDFFYTPMQFYDSYWTENLKCQIAYHPSNVLFLQYQCPHQLGVEDQTSVSSLWWAWSPESPRP</sequence>
<organism evidence="1">
    <name type="scientific">Rhizophora mucronata</name>
    <name type="common">Asiatic mangrove</name>
    <dbReference type="NCBI Taxonomy" id="61149"/>
    <lineage>
        <taxon>Eukaryota</taxon>
        <taxon>Viridiplantae</taxon>
        <taxon>Streptophyta</taxon>
        <taxon>Embryophyta</taxon>
        <taxon>Tracheophyta</taxon>
        <taxon>Spermatophyta</taxon>
        <taxon>Magnoliopsida</taxon>
        <taxon>eudicotyledons</taxon>
        <taxon>Gunneridae</taxon>
        <taxon>Pentapetalae</taxon>
        <taxon>rosids</taxon>
        <taxon>fabids</taxon>
        <taxon>Malpighiales</taxon>
        <taxon>Rhizophoraceae</taxon>
        <taxon>Rhizophora</taxon>
    </lineage>
</organism>
<name>A0A2P2MGX6_RHIMU</name>
<dbReference type="EMBL" id="GGEC01048943">
    <property type="protein sequence ID" value="MBX29427.1"/>
    <property type="molecule type" value="Transcribed_RNA"/>
</dbReference>
<accession>A0A2P2MGX6</accession>
<reference evidence="1" key="1">
    <citation type="submission" date="2018-02" db="EMBL/GenBank/DDBJ databases">
        <title>Rhizophora mucronata_Transcriptome.</title>
        <authorList>
            <person name="Meera S.P."/>
            <person name="Sreeshan A."/>
            <person name="Augustine A."/>
        </authorList>
    </citation>
    <scope>NUCLEOTIDE SEQUENCE</scope>
    <source>
        <tissue evidence="1">Leaf</tissue>
    </source>
</reference>